<organism evidence="2 3">
    <name type="scientific">Galerina marginata (strain CBS 339.88)</name>
    <dbReference type="NCBI Taxonomy" id="685588"/>
    <lineage>
        <taxon>Eukaryota</taxon>
        <taxon>Fungi</taxon>
        <taxon>Dikarya</taxon>
        <taxon>Basidiomycota</taxon>
        <taxon>Agaricomycotina</taxon>
        <taxon>Agaricomycetes</taxon>
        <taxon>Agaricomycetidae</taxon>
        <taxon>Agaricales</taxon>
        <taxon>Agaricineae</taxon>
        <taxon>Strophariaceae</taxon>
        <taxon>Galerina</taxon>
    </lineage>
</organism>
<protein>
    <submittedName>
        <fullName evidence="2">Uncharacterized protein</fullName>
    </submittedName>
</protein>
<feature type="region of interest" description="Disordered" evidence="1">
    <location>
        <begin position="254"/>
        <end position="275"/>
    </location>
</feature>
<dbReference type="Proteomes" id="UP000027222">
    <property type="component" value="Unassembled WGS sequence"/>
</dbReference>
<gene>
    <name evidence="2" type="ORF">GALMADRAFT_148573</name>
</gene>
<keyword evidence="3" id="KW-1185">Reference proteome</keyword>
<accession>A0A067S6P8</accession>
<dbReference type="EMBL" id="KL142440">
    <property type="protein sequence ID" value="KDR65572.1"/>
    <property type="molecule type" value="Genomic_DNA"/>
</dbReference>
<dbReference type="HOGENOM" id="CLU_1012099_0_0_1"/>
<evidence type="ECO:0000256" key="1">
    <source>
        <dbReference type="SAM" id="MobiDB-lite"/>
    </source>
</evidence>
<evidence type="ECO:0000313" key="3">
    <source>
        <dbReference type="Proteomes" id="UP000027222"/>
    </source>
</evidence>
<name>A0A067S6P8_GALM3</name>
<reference evidence="3" key="1">
    <citation type="journal article" date="2014" name="Proc. Natl. Acad. Sci. U.S.A.">
        <title>Extensive sampling of basidiomycete genomes demonstrates inadequacy of the white-rot/brown-rot paradigm for wood decay fungi.</title>
        <authorList>
            <person name="Riley R."/>
            <person name="Salamov A.A."/>
            <person name="Brown D.W."/>
            <person name="Nagy L.G."/>
            <person name="Floudas D."/>
            <person name="Held B.W."/>
            <person name="Levasseur A."/>
            <person name="Lombard V."/>
            <person name="Morin E."/>
            <person name="Otillar R."/>
            <person name="Lindquist E.A."/>
            <person name="Sun H."/>
            <person name="LaButti K.M."/>
            <person name="Schmutz J."/>
            <person name="Jabbour D."/>
            <person name="Luo H."/>
            <person name="Baker S.E."/>
            <person name="Pisabarro A.G."/>
            <person name="Walton J.D."/>
            <person name="Blanchette R.A."/>
            <person name="Henrissat B."/>
            <person name="Martin F."/>
            <person name="Cullen D."/>
            <person name="Hibbett D.S."/>
            <person name="Grigoriev I.V."/>
        </authorList>
    </citation>
    <scope>NUCLEOTIDE SEQUENCE [LARGE SCALE GENOMIC DNA]</scope>
    <source>
        <strain evidence="3">CBS 339.88</strain>
    </source>
</reference>
<dbReference type="AlphaFoldDB" id="A0A067S6P8"/>
<proteinExistence type="predicted"/>
<evidence type="ECO:0000313" key="2">
    <source>
        <dbReference type="EMBL" id="KDR65572.1"/>
    </source>
</evidence>
<sequence length="275" mass="30738">MSVIKMNLNGRSSTVPSSSQLLPMDEHLQEASMSLPTLSFAPSIAPTPHTVVCILQDHVQSLSQQLSMAQTKYEESYRALESVIQKTTTAKEAIQNLKVVLEHMKQLDNRPLRMVNQGVETTGALSIEKSTQIPVDSCDSEDKQRGIVDQEQHEYDRFVAEKKEKTASDIISGMDKEGEQAILPVKLDFDAGIVSPPAQTPMKELWMALDEINRTITRILENPQDDPTTKVEDLQTYVDEQASKYYKLIVIEDDTSRSADPSGQQVNMDSELRDA</sequence>
<feature type="compositionally biased region" description="Polar residues" evidence="1">
    <location>
        <begin position="258"/>
        <end position="268"/>
    </location>
</feature>